<dbReference type="EMBL" id="JAUFSA010000004">
    <property type="protein sequence ID" value="MDP7739297.1"/>
    <property type="molecule type" value="Genomic_DNA"/>
</dbReference>
<accession>A0AAJ1SAT9</accession>
<proteinExistence type="predicted"/>
<gene>
    <name evidence="1" type="ORF">QXL92_31680</name>
</gene>
<comment type="caution">
    <text evidence="1">The sequence shown here is derived from an EMBL/GenBank/DDBJ whole genome shotgun (WGS) entry which is preliminary data.</text>
</comment>
<organism evidence="1 2">
    <name type="scientific">Mycobacterium paragordonae</name>
    <dbReference type="NCBI Taxonomy" id="1389713"/>
    <lineage>
        <taxon>Bacteria</taxon>
        <taxon>Bacillati</taxon>
        <taxon>Actinomycetota</taxon>
        <taxon>Actinomycetes</taxon>
        <taxon>Mycobacteriales</taxon>
        <taxon>Mycobacteriaceae</taxon>
        <taxon>Mycobacterium</taxon>
    </lineage>
</organism>
<dbReference type="RefSeq" id="WP_166460409.1">
    <property type="nucleotide sequence ID" value="NZ_JAUFSA010000004.1"/>
</dbReference>
<name>A0AAJ1SAT9_9MYCO</name>
<dbReference type="AlphaFoldDB" id="A0AAJ1SAT9"/>
<sequence length="56" mass="6292">MLKRLIGTVAIWAARRRAPSAFTRQCCDSGLEREIAAALTDETLAWALNTWGPRYL</sequence>
<protein>
    <submittedName>
        <fullName evidence="1">Uncharacterized protein</fullName>
    </submittedName>
</protein>
<dbReference type="Proteomes" id="UP001229081">
    <property type="component" value="Unassembled WGS sequence"/>
</dbReference>
<evidence type="ECO:0000313" key="1">
    <source>
        <dbReference type="EMBL" id="MDP7739297.1"/>
    </source>
</evidence>
<reference evidence="1" key="1">
    <citation type="submission" date="2023-06" db="EMBL/GenBank/DDBJ databases">
        <title>Identification of two novel mycobacterium reveal diversities and complexities of Mycobacterium gordonae clade.</title>
        <authorList>
            <person name="Matsumoto Y."/>
            <person name="Nakamura S."/>
            <person name="Motooka D."/>
            <person name="Fukushima K."/>
        </authorList>
    </citation>
    <scope>NUCLEOTIDE SEQUENCE</scope>
    <source>
        <strain evidence="1">TY812</strain>
    </source>
</reference>
<evidence type="ECO:0000313" key="2">
    <source>
        <dbReference type="Proteomes" id="UP001229081"/>
    </source>
</evidence>